<comment type="similarity">
    <text evidence="8">Belongs to the P-Pant transferase superfamily. AcpS family.</text>
</comment>
<evidence type="ECO:0000256" key="3">
    <source>
        <dbReference type="ARBA" id="ARBA00022723"/>
    </source>
</evidence>
<feature type="binding site" evidence="8">
    <location>
        <position position="8"/>
    </location>
    <ligand>
        <name>Mg(2+)</name>
        <dbReference type="ChEBI" id="CHEBI:18420"/>
    </ligand>
</feature>
<comment type="subcellular location">
    <subcellularLocation>
        <location evidence="8">Cytoplasm</location>
    </subcellularLocation>
</comment>
<evidence type="ECO:0000313" key="11">
    <source>
        <dbReference type="Proteomes" id="UP001596439"/>
    </source>
</evidence>
<name>A0ABW2PN66_9BACL</name>
<organism evidence="10 11">
    <name type="scientific">Exiguobacterium aestuarii</name>
    <dbReference type="NCBI Taxonomy" id="273527"/>
    <lineage>
        <taxon>Bacteria</taxon>
        <taxon>Bacillati</taxon>
        <taxon>Bacillota</taxon>
        <taxon>Bacilli</taxon>
        <taxon>Bacillales</taxon>
        <taxon>Bacillales Family XII. Incertae Sedis</taxon>
        <taxon>Exiguobacterium</taxon>
    </lineage>
</organism>
<dbReference type="RefSeq" id="WP_214790443.1">
    <property type="nucleotide sequence ID" value="NZ_JANIEL010000097.1"/>
</dbReference>
<keyword evidence="6 8" id="KW-0443">Lipid metabolism</keyword>
<evidence type="ECO:0000256" key="2">
    <source>
        <dbReference type="ARBA" id="ARBA00022679"/>
    </source>
</evidence>
<keyword evidence="5 8" id="KW-0460">Magnesium</keyword>
<dbReference type="InterPro" id="IPR008278">
    <property type="entry name" value="4-PPantetheinyl_Trfase_dom"/>
</dbReference>
<dbReference type="Pfam" id="PF01648">
    <property type="entry name" value="ACPS"/>
    <property type="match status" value="1"/>
</dbReference>
<dbReference type="NCBIfam" id="TIGR00556">
    <property type="entry name" value="pantethn_trn"/>
    <property type="match status" value="1"/>
</dbReference>
<dbReference type="SUPFAM" id="SSF56214">
    <property type="entry name" value="4'-phosphopantetheinyl transferase"/>
    <property type="match status" value="1"/>
</dbReference>
<keyword evidence="4 8" id="KW-0276">Fatty acid metabolism</keyword>
<dbReference type="InterPro" id="IPR037143">
    <property type="entry name" value="4-PPantetheinyl_Trfase_dom_sf"/>
</dbReference>
<sequence length="127" mass="14195">MIVGIGVDIVELDRMARSMKQPRFLMRLLTDAEYEMVQKYPLPRQIEFVSGRFAAKEAYAKAIGTGIAHGLSWRHIEILPDETGRPVMTAPFSGRIHVSISHSSAYAVAQVILEEEGQHVSSKSNRD</sequence>
<dbReference type="Proteomes" id="UP001596439">
    <property type="component" value="Unassembled WGS sequence"/>
</dbReference>
<comment type="function">
    <text evidence="8">Transfers the 4'-phosphopantetheine moiety from coenzyme A to a Ser of acyl-carrier-protein.</text>
</comment>
<comment type="cofactor">
    <cofactor evidence="8">
        <name>Mg(2+)</name>
        <dbReference type="ChEBI" id="CHEBI:18420"/>
    </cofactor>
</comment>
<feature type="domain" description="4'-phosphopantetheinyl transferase" evidence="9">
    <location>
        <begin position="4"/>
        <end position="109"/>
    </location>
</feature>
<evidence type="ECO:0000259" key="9">
    <source>
        <dbReference type="Pfam" id="PF01648"/>
    </source>
</evidence>
<dbReference type="InterPro" id="IPR004568">
    <property type="entry name" value="Ppantetheine-prot_Trfase_dom"/>
</dbReference>
<keyword evidence="2 8" id="KW-0808">Transferase</keyword>
<evidence type="ECO:0000256" key="6">
    <source>
        <dbReference type="ARBA" id="ARBA00023098"/>
    </source>
</evidence>
<proteinExistence type="inferred from homology"/>
<keyword evidence="8" id="KW-0963">Cytoplasm</keyword>
<comment type="catalytic activity">
    <reaction evidence="8">
        <text>apo-[ACP] + CoA = holo-[ACP] + adenosine 3',5'-bisphosphate + H(+)</text>
        <dbReference type="Rhea" id="RHEA:12068"/>
        <dbReference type="Rhea" id="RHEA-COMP:9685"/>
        <dbReference type="Rhea" id="RHEA-COMP:9690"/>
        <dbReference type="ChEBI" id="CHEBI:15378"/>
        <dbReference type="ChEBI" id="CHEBI:29999"/>
        <dbReference type="ChEBI" id="CHEBI:57287"/>
        <dbReference type="ChEBI" id="CHEBI:58343"/>
        <dbReference type="ChEBI" id="CHEBI:64479"/>
        <dbReference type="EC" id="2.7.8.7"/>
    </reaction>
</comment>
<evidence type="ECO:0000256" key="5">
    <source>
        <dbReference type="ARBA" id="ARBA00022842"/>
    </source>
</evidence>
<keyword evidence="11" id="KW-1185">Reference proteome</keyword>
<gene>
    <name evidence="8 10" type="primary">acpS</name>
    <name evidence="10" type="ORF">ACFQO8_12170</name>
</gene>
<dbReference type="EC" id="2.7.8.7" evidence="8"/>
<evidence type="ECO:0000313" key="10">
    <source>
        <dbReference type="EMBL" id="MFC7390902.1"/>
    </source>
</evidence>
<accession>A0ABW2PN66</accession>
<keyword evidence="3 8" id="KW-0479">Metal-binding</keyword>
<dbReference type="InterPro" id="IPR002582">
    <property type="entry name" value="ACPS"/>
</dbReference>
<evidence type="ECO:0000256" key="7">
    <source>
        <dbReference type="ARBA" id="ARBA00023160"/>
    </source>
</evidence>
<feature type="binding site" evidence="8">
    <location>
        <position position="57"/>
    </location>
    <ligand>
        <name>Mg(2+)</name>
        <dbReference type="ChEBI" id="CHEBI:18420"/>
    </ligand>
</feature>
<keyword evidence="7 8" id="KW-0275">Fatty acid biosynthesis</keyword>
<dbReference type="Gene3D" id="3.90.470.20">
    <property type="entry name" value="4'-phosphopantetheinyl transferase domain"/>
    <property type="match status" value="1"/>
</dbReference>
<dbReference type="NCBIfam" id="TIGR00516">
    <property type="entry name" value="acpS"/>
    <property type="match status" value="1"/>
</dbReference>
<protein>
    <recommendedName>
        <fullName evidence="8">Holo-[acyl-carrier-protein] synthase</fullName>
        <shortName evidence="8">Holo-ACP synthase</shortName>
        <ecNumber evidence="8">2.7.8.7</ecNumber>
    </recommendedName>
    <alternativeName>
        <fullName evidence="8">4'-phosphopantetheinyl transferase AcpS</fullName>
    </alternativeName>
</protein>
<comment type="caution">
    <text evidence="10">The sequence shown here is derived from an EMBL/GenBank/DDBJ whole genome shotgun (WGS) entry which is preliminary data.</text>
</comment>
<evidence type="ECO:0000256" key="1">
    <source>
        <dbReference type="ARBA" id="ARBA00022516"/>
    </source>
</evidence>
<dbReference type="EMBL" id="JBHTCE010000002">
    <property type="protein sequence ID" value="MFC7390902.1"/>
    <property type="molecule type" value="Genomic_DNA"/>
</dbReference>
<reference evidence="11" key="1">
    <citation type="journal article" date="2019" name="Int. J. Syst. Evol. Microbiol.">
        <title>The Global Catalogue of Microorganisms (GCM) 10K type strain sequencing project: providing services to taxonomists for standard genome sequencing and annotation.</title>
        <authorList>
            <consortium name="The Broad Institute Genomics Platform"/>
            <consortium name="The Broad Institute Genome Sequencing Center for Infectious Disease"/>
            <person name="Wu L."/>
            <person name="Ma J."/>
        </authorList>
    </citation>
    <scope>NUCLEOTIDE SEQUENCE [LARGE SCALE GENOMIC DNA]</scope>
    <source>
        <strain evidence="11">CCUG 55590</strain>
    </source>
</reference>
<evidence type="ECO:0000256" key="8">
    <source>
        <dbReference type="HAMAP-Rule" id="MF_00101"/>
    </source>
</evidence>
<dbReference type="GO" id="GO:0008897">
    <property type="term" value="F:holo-[acyl-carrier-protein] synthase activity"/>
    <property type="evidence" value="ECO:0007669"/>
    <property type="project" value="UniProtKB-EC"/>
</dbReference>
<keyword evidence="1 8" id="KW-0444">Lipid biosynthesis</keyword>
<dbReference type="HAMAP" id="MF_00101">
    <property type="entry name" value="AcpS"/>
    <property type="match status" value="1"/>
</dbReference>
<evidence type="ECO:0000256" key="4">
    <source>
        <dbReference type="ARBA" id="ARBA00022832"/>
    </source>
</evidence>